<name>A0A511XJH4_9PROT</name>
<gene>
    <name evidence="1" type="ORF">AOE01nite_12950</name>
</gene>
<protein>
    <submittedName>
        <fullName evidence="1">Uncharacterized protein</fullName>
    </submittedName>
</protein>
<keyword evidence="2" id="KW-1185">Reference proteome</keyword>
<accession>A0A511XJH4</accession>
<dbReference type="AlphaFoldDB" id="A0A511XJH4"/>
<evidence type="ECO:0000313" key="1">
    <source>
        <dbReference type="EMBL" id="GEN63071.1"/>
    </source>
</evidence>
<organism evidence="1 2">
    <name type="scientific">Acetobacter oeni</name>
    <dbReference type="NCBI Taxonomy" id="304077"/>
    <lineage>
        <taxon>Bacteria</taxon>
        <taxon>Pseudomonadati</taxon>
        <taxon>Pseudomonadota</taxon>
        <taxon>Alphaproteobacteria</taxon>
        <taxon>Acetobacterales</taxon>
        <taxon>Acetobacteraceae</taxon>
        <taxon>Acetobacter</taxon>
    </lineage>
</organism>
<dbReference type="EMBL" id="BJYG01000015">
    <property type="protein sequence ID" value="GEN63071.1"/>
    <property type="molecule type" value="Genomic_DNA"/>
</dbReference>
<comment type="caution">
    <text evidence="1">The sequence shown here is derived from an EMBL/GenBank/DDBJ whole genome shotgun (WGS) entry which is preliminary data.</text>
</comment>
<evidence type="ECO:0000313" key="2">
    <source>
        <dbReference type="Proteomes" id="UP000321746"/>
    </source>
</evidence>
<sequence>MSRFMASAFHNDQRFAVVSRPEAGFRNPASVMSGSRVIESVRALLPGRPASQEA</sequence>
<proteinExistence type="predicted"/>
<reference evidence="1 2" key="1">
    <citation type="submission" date="2019-07" db="EMBL/GenBank/DDBJ databases">
        <title>Whole genome shotgun sequence of Acetobacter oeni NBRC 105207.</title>
        <authorList>
            <person name="Hosoyama A."/>
            <person name="Uohara A."/>
            <person name="Ohji S."/>
            <person name="Ichikawa N."/>
        </authorList>
    </citation>
    <scope>NUCLEOTIDE SEQUENCE [LARGE SCALE GENOMIC DNA]</scope>
    <source>
        <strain evidence="1 2">NBRC 105207</strain>
    </source>
</reference>
<dbReference type="Proteomes" id="UP000321746">
    <property type="component" value="Unassembled WGS sequence"/>
</dbReference>